<evidence type="ECO:0000313" key="9">
    <source>
        <dbReference type="Proteomes" id="UP001281761"/>
    </source>
</evidence>
<evidence type="ECO:0000256" key="4">
    <source>
        <dbReference type="ARBA" id="ARBA00023242"/>
    </source>
</evidence>
<feature type="compositionally biased region" description="Acidic residues" evidence="5">
    <location>
        <begin position="214"/>
        <end position="229"/>
    </location>
</feature>
<dbReference type="InterPro" id="IPR006565">
    <property type="entry name" value="BTP"/>
</dbReference>
<comment type="subcellular location">
    <subcellularLocation>
        <location evidence="1">Nucleus</location>
    </subcellularLocation>
</comment>
<evidence type="ECO:0000313" key="8">
    <source>
        <dbReference type="EMBL" id="KAK2953160.1"/>
    </source>
</evidence>
<keyword evidence="9" id="KW-1185">Reference proteome</keyword>
<keyword evidence="2" id="KW-0805">Transcription regulation</keyword>
<dbReference type="PANTHER" id="PTHR46469:SF1">
    <property type="entry name" value="TRANSCRIPTION INITIATION FACTOR TFIID SUBUNIT 8"/>
    <property type="match status" value="1"/>
</dbReference>
<evidence type="ECO:0000256" key="5">
    <source>
        <dbReference type="SAM" id="MobiDB-lite"/>
    </source>
</evidence>
<dbReference type="Proteomes" id="UP001281761">
    <property type="component" value="Unassembled WGS sequence"/>
</dbReference>
<evidence type="ECO:0000256" key="1">
    <source>
        <dbReference type="ARBA" id="ARBA00004123"/>
    </source>
</evidence>
<sequence>MWPALHKFVNLKVVLRATLMFSAQKPLLEEHEDDCTDLEIIDVKPRLIEQFYSRLCAITIATLAKNANFFSINQRPLNVLISLVRHYVRFLGRTIRRIAQFQSRDTINDTDVIVGFDELGINLQELFLFRARLVNDDVHFPYNIPHYSRYDVTPLSNIQQLPFNPFISPITDINASFISSHRTAILPHLPVFPNIRTYQLTQEEIQEPSPAPEQESDEDNVWSDSAYDD</sequence>
<feature type="signal peptide" evidence="6">
    <location>
        <begin position="1"/>
        <end position="16"/>
    </location>
</feature>
<keyword evidence="3" id="KW-0804">Transcription</keyword>
<comment type="caution">
    <text evidence="8">The sequence shown here is derived from an EMBL/GenBank/DDBJ whole genome shotgun (WGS) entry which is preliminary data.</text>
</comment>
<gene>
    <name evidence="8" type="ORF">BLNAU_11946</name>
</gene>
<dbReference type="PANTHER" id="PTHR46469">
    <property type="entry name" value="TRANSCRIPTION INITIATION FACTOR TFIID SUBUNIT 8"/>
    <property type="match status" value="1"/>
</dbReference>
<evidence type="ECO:0000259" key="7">
    <source>
        <dbReference type="SMART" id="SM00576"/>
    </source>
</evidence>
<feature type="chain" id="PRO_5046615862" description="Bromodomain associated domain-containing protein" evidence="6">
    <location>
        <begin position="17"/>
        <end position="229"/>
    </location>
</feature>
<dbReference type="EMBL" id="JARBJD010000095">
    <property type="protein sequence ID" value="KAK2953160.1"/>
    <property type="molecule type" value="Genomic_DNA"/>
</dbReference>
<feature type="region of interest" description="Disordered" evidence="5">
    <location>
        <begin position="203"/>
        <end position="229"/>
    </location>
</feature>
<dbReference type="Gene3D" id="1.10.20.10">
    <property type="entry name" value="Histone, subunit A"/>
    <property type="match status" value="1"/>
</dbReference>
<protein>
    <recommendedName>
        <fullName evidence="7">Bromodomain associated domain-containing protein</fullName>
    </recommendedName>
</protein>
<name>A0ABQ9XPN6_9EUKA</name>
<feature type="domain" description="Bromodomain associated" evidence="7">
    <location>
        <begin position="49"/>
        <end position="125"/>
    </location>
</feature>
<accession>A0ABQ9XPN6</accession>
<keyword evidence="6" id="KW-0732">Signal</keyword>
<proteinExistence type="predicted"/>
<dbReference type="Pfam" id="PF07524">
    <property type="entry name" value="Bromo_TP"/>
    <property type="match status" value="1"/>
</dbReference>
<dbReference type="SMART" id="SM00576">
    <property type="entry name" value="BTP"/>
    <property type="match status" value="1"/>
</dbReference>
<keyword evidence="4" id="KW-0539">Nucleus</keyword>
<evidence type="ECO:0000256" key="2">
    <source>
        <dbReference type="ARBA" id="ARBA00023015"/>
    </source>
</evidence>
<reference evidence="8 9" key="1">
    <citation type="journal article" date="2022" name="bioRxiv">
        <title>Genomics of Preaxostyla Flagellates Illuminates Evolutionary Transitions and the Path Towards Mitochondrial Loss.</title>
        <authorList>
            <person name="Novak L.V.F."/>
            <person name="Treitli S.C."/>
            <person name="Pyrih J."/>
            <person name="Halakuc P."/>
            <person name="Pipaliya S.V."/>
            <person name="Vacek V."/>
            <person name="Brzon O."/>
            <person name="Soukal P."/>
            <person name="Eme L."/>
            <person name="Dacks J.B."/>
            <person name="Karnkowska A."/>
            <person name="Elias M."/>
            <person name="Hampl V."/>
        </authorList>
    </citation>
    <scope>NUCLEOTIDE SEQUENCE [LARGE SCALE GENOMIC DNA]</scope>
    <source>
        <strain evidence="8">NAU3</strain>
        <tissue evidence="8">Gut</tissue>
    </source>
</reference>
<evidence type="ECO:0000256" key="3">
    <source>
        <dbReference type="ARBA" id="ARBA00023163"/>
    </source>
</evidence>
<dbReference type="InterPro" id="IPR037818">
    <property type="entry name" value="TAF8"/>
</dbReference>
<dbReference type="InterPro" id="IPR009072">
    <property type="entry name" value="Histone-fold"/>
</dbReference>
<organism evidence="8 9">
    <name type="scientific">Blattamonas nauphoetae</name>
    <dbReference type="NCBI Taxonomy" id="2049346"/>
    <lineage>
        <taxon>Eukaryota</taxon>
        <taxon>Metamonada</taxon>
        <taxon>Preaxostyla</taxon>
        <taxon>Oxymonadida</taxon>
        <taxon>Blattamonas</taxon>
    </lineage>
</organism>
<evidence type="ECO:0000256" key="6">
    <source>
        <dbReference type="SAM" id="SignalP"/>
    </source>
</evidence>